<geneLocation type="plasmid" evidence="2">
    <name>pnp7-2</name>
</geneLocation>
<keyword evidence="1" id="KW-0614">Plasmid</keyword>
<dbReference type="EMBL" id="CP024445">
    <property type="protein sequence ID" value="ATR79881.1"/>
    <property type="molecule type" value="Genomic_DNA"/>
</dbReference>
<protein>
    <submittedName>
        <fullName evidence="1">Uncharacterized protein</fullName>
    </submittedName>
</protein>
<evidence type="ECO:0000313" key="1">
    <source>
        <dbReference type="EMBL" id="ATR79881.1"/>
    </source>
</evidence>
<name>A0A2D2LXW7_FAUOS</name>
<dbReference type="RefSeq" id="WP_099808770.1">
    <property type="nucleotide sequence ID" value="NZ_CP024445.1"/>
</dbReference>
<dbReference type="AlphaFoldDB" id="A0A2D2LXW7"/>
<gene>
    <name evidence="1" type="ORF">NP7_11025</name>
</gene>
<sequence>MSKLDDLKKAQELLGLYKAEWLNKDIFEYFSEPGYFDSLKTSRPCVLIGGRGTGKTTVLKGLSYEGQFALTEKGKDKSIDEWSFYGMYYRVNTNRVTAFKGSELSEELWVKYFSHYINLIFCLELLKFCEWYEQITSTKITLNTKQWRKILTSWRLSQEINDISQLHEEVEILLIEFENALNSDIEEGRKLLTLLGVPIDILAKEILSLQNLKGKQFYFIIDEFENFEDYQQKVLNTMIKHGNDYYTFKIGVRELGYRQKETLNANEHLRSPADYEKIDLNEIFSDNFKGFATNVINSRLNQHYKSDSTFQISNILKSLSSSEEAELLIGKDTKSLIEFEQLLSNEDKKIYNSASIPHKYFIKYLSQNDKLNISKLLLSFENNDAAWKNKLNNYFYASLFAIKQGKPGIRKYYCGWDTYVAMSGNNIRYLLELVNTTLQEFLSDTAEVSSYDERTDIQISPSQQTNAAIKVGIKNLSEIEGLTVEGAKLKKLLLSLGRVFQVFASQSSGHAPELNQFEISKERDDPALFEKVDKLLTQSVMHLALTRSIGSKLQAETSIRDYDFMIHPIYSAFFVISYRKKRKMSLSSSSFIQLVESPTEGIKKILNQNNRTEDESSMPDQLQLFGEFYG</sequence>
<proteinExistence type="predicted"/>
<dbReference type="Proteomes" id="UP000229340">
    <property type="component" value="Plasmid pNP7-2"/>
</dbReference>
<dbReference type="InterPro" id="IPR056955">
    <property type="entry name" value="ORC-CDC6-like"/>
</dbReference>
<accession>A0A2D2LXW7</accession>
<evidence type="ECO:0000313" key="2">
    <source>
        <dbReference type="Proteomes" id="UP000229340"/>
    </source>
</evidence>
<dbReference type="InterPro" id="IPR027417">
    <property type="entry name" value="P-loop_NTPase"/>
</dbReference>
<organism evidence="1 2">
    <name type="scientific">Faucicola osloensis</name>
    <name type="common">Moraxella osloensis</name>
    <dbReference type="NCBI Taxonomy" id="34062"/>
    <lineage>
        <taxon>Bacteria</taxon>
        <taxon>Pseudomonadati</taxon>
        <taxon>Pseudomonadota</taxon>
        <taxon>Gammaproteobacteria</taxon>
        <taxon>Moraxellales</taxon>
        <taxon>Moraxellaceae</taxon>
        <taxon>Faucicola</taxon>
    </lineage>
</organism>
<dbReference type="SUPFAM" id="SSF52540">
    <property type="entry name" value="P-loop containing nucleoside triphosphate hydrolases"/>
    <property type="match status" value="1"/>
</dbReference>
<dbReference type="Pfam" id="PF24389">
    <property type="entry name" value="ORC-CDC6-like"/>
    <property type="match status" value="1"/>
</dbReference>
<reference evidence="2" key="1">
    <citation type="submission" date="2017-10" db="EMBL/GenBank/DDBJ databases">
        <title>Complete genome sequence of Moraxella osloensis NP7 isolated from human skin.</title>
        <authorList>
            <person name="Lee K."/>
            <person name="Lim J.Y."/>
            <person name="Hwang I."/>
        </authorList>
    </citation>
    <scope>NUCLEOTIDE SEQUENCE [LARGE SCALE GENOMIC DNA]</scope>
    <source>
        <strain evidence="2">NP7</strain>
        <plasmid evidence="2">pnp7-2</plasmid>
    </source>
</reference>